<evidence type="ECO:0000256" key="2">
    <source>
        <dbReference type="ARBA" id="ARBA00022777"/>
    </source>
</evidence>
<dbReference type="Proteomes" id="UP000516181">
    <property type="component" value="Chromosome"/>
</dbReference>
<keyword evidence="2 4" id="KW-0418">Kinase</keyword>
<evidence type="ECO:0000313" key="5">
    <source>
        <dbReference type="EMBL" id="PLP41826.1"/>
    </source>
</evidence>
<dbReference type="PROSITE" id="PS00584">
    <property type="entry name" value="PFKB_KINASES_2"/>
    <property type="match status" value="1"/>
</dbReference>
<reference evidence="6 9" key="3">
    <citation type="submission" date="2020-08" db="EMBL/GenBank/DDBJ databases">
        <title>Complete genome sequence of Klebsiella pneumoniae KP2757.</title>
        <authorList>
            <person name="Zhang X."/>
        </authorList>
    </citation>
    <scope>NUCLEOTIDE SEQUENCE [LARGE SCALE GENOMIC DNA]</scope>
    <source>
        <strain evidence="6 9">KP2757</strain>
    </source>
</reference>
<evidence type="ECO:0000256" key="1">
    <source>
        <dbReference type="ARBA" id="ARBA00022679"/>
    </source>
</evidence>
<dbReference type="PANTHER" id="PTHR10584:SF166">
    <property type="entry name" value="RIBOKINASE"/>
    <property type="match status" value="1"/>
</dbReference>
<protein>
    <submittedName>
        <fullName evidence="4">Carbohydrate kinase family protein</fullName>
    </submittedName>
</protein>
<dbReference type="InterPro" id="IPR002173">
    <property type="entry name" value="Carboh/pur_kinase_PfkB_CS"/>
</dbReference>
<dbReference type="InterPro" id="IPR011611">
    <property type="entry name" value="PfkB_dom"/>
</dbReference>
<dbReference type="GO" id="GO:0005829">
    <property type="term" value="C:cytosol"/>
    <property type="evidence" value="ECO:0007669"/>
    <property type="project" value="TreeGrafter"/>
</dbReference>
<gene>
    <name evidence="5" type="ORF">CWM98_23170</name>
    <name evidence="4" type="ORF">CWN47_21730</name>
    <name evidence="6" type="ORF">IAP99_09935</name>
</gene>
<evidence type="ECO:0000313" key="9">
    <source>
        <dbReference type="Proteomes" id="UP000516181"/>
    </source>
</evidence>
<dbReference type="Proteomes" id="UP000234412">
    <property type="component" value="Unassembled WGS sequence"/>
</dbReference>
<evidence type="ECO:0000313" key="7">
    <source>
        <dbReference type="Proteomes" id="UP000234412"/>
    </source>
</evidence>
<dbReference type="KEGG" id="kvd:KR75_24790"/>
<dbReference type="AlphaFoldDB" id="A0A2G5ARV9"/>
<proteinExistence type="predicted"/>
<dbReference type="Proteomes" id="UP000234473">
    <property type="component" value="Unassembled WGS sequence"/>
</dbReference>
<dbReference type="RefSeq" id="WP_032733257.1">
    <property type="nucleotide sequence ID" value="NZ_BIHH01000002.1"/>
</dbReference>
<dbReference type="EMBL" id="CP060807">
    <property type="protein sequence ID" value="QNP26638.1"/>
    <property type="molecule type" value="Genomic_DNA"/>
</dbReference>
<accession>A0A2G5ARV9</accession>
<evidence type="ECO:0000259" key="3">
    <source>
        <dbReference type="Pfam" id="PF00294"/>
    </source>
</evidence>
<dbReference type="GO" id="GO:0016301">
    <property type="term" value="F:kinase activity"/>
    <property type="evidence" value="ECO:0007669"/>
    <property type="project" value="UniProtKB-KW"/>
</dbReference>
<sequence>MDNTRTPVLYIVGNYNIDLVMGTLTHWPAQGTEMMLEHSALRPGGSAGNCALAAAAMQLPHCTVGCQGDDAFTPWLAAQFPGGSARWPQYPCETSLTVAITHPNKERSFLSNHGHITRLTAGDVLSQLPAAAGEGDIVLLCGTFLCTGLLSDYPQLLATLRQRGFTLAVDTGWPPQGWSDPLRHEVDRWLGDCDWLLLNDVETLQLAGHPTLAEAAAALAARLSGRGGCVVKRGADGADCWTTDGHHHAPTRPVTVIDTIGAGDSFNAGFLAALLSGKPAAAALRWGNTVAAQAIGTSPRRYPDWHTLQHHLEEATDGQC</sequence>
<dbReference type="InterPro" id="IPR029056">
    <property type="entry name" value="Ribokinase-like"/>
</dbReference>
<evidence type="ECO:0000313" key="8">
    <source>
        <dbReference type="Proteomes" id="UP000234473"/>
    </source>
</evidence>
<dbReference type="KEGG" id="kpk:A593_01080"/>
<dbReference type="EMBL" id="PICB01001448">
    <property type="protein sequence ID" value="PLP41826.1"/>
    <property type="molecule type" value="Genomic_DNA"/>
</dbReference>
<dbReference type="Pfam" id="PF00294">
    <property type="entry name" value="PfkB"/>
    <property type="match status" value="1"/>
</dbReference>
<evidence type="ECO:0000313" key="4">
    <source>
        <dbReference type="EMBL" id="PLM92533.1"/>
    </source>
</evidence>
<feature type="domain" description="Carbohydrate kinase PfkB" evidence="3">
    <location>
        <begin position="11"/>
        <end position="298"/>
    </location>
</feature>
<dbReference type="SUPFAM" id="SSF53613">
    <property type="entry name" value="Ribokinase-like"/>
    <property type="match status" value="1"/>
</dbReference>
<dbReference type="PANTHER" id="PTHR10584">
    <property type="entry name" value="SUGAR KINASE"/>
    <property type="match status" value="1"/>
</dbReference>
<reference evidence="7 8" key="2">
    <citation type="submission" date="2018-01" db="EMBL/GenBank/DDBJ databases">
        <title>Genomic study of Klebsiella pneumoniae.</title>
        <authorList>
            <person name="Yang Y."/>
            <person name="Bicalho R."/>
        </authorList>
    </citation>
    <scope>NUCLEOTIDE SEQUENCE [LARGE SCALE GENOMIC DNA]</scope>
    <source>
        <strain evidence="5 8">A5</strain>
        <strain evidence="4 7">A8</strain>
    </source>
</reference>
<dbReference type="EMBL" id="PIDP01000902">
    <property type="protein sequence ID" value="PLM92533.1"/>
    <property type="molecule type" value="Genomic_DNA"/>
</dbReference>
<keyword evidence="1" id="KW-0808">Transferase</keyword>
<reference evidence="7 8" key="1">
    <citation type="submission" date="2017-11" db="EMBL/GenBank/DDBJ databases">
        <authorList>
            <person name="Han C.G."/>
        </authorList>
    </citation>
    <scope>NUCLEOTIDE SEQUENCE [LARGE SCALE GENOMIC DNA]</scope>
    <source>
        <strain evidence="5 8">A5</strain>
        <strain evidence="4 7">A8</strain>
    </source>
</reference>
<organism evidence="4 7">
    <name type="scientific">Klebsiella variicola</name>
    <dbReference type="NCBI Taxonomy" id="244366"/>
    <lineage>
        <taxon>Bacteria</taxon>
        <taxon>Pseudomonadati</taxon>
        <taxon>Pseudomonadota</taxon>
        <taxon>Gammaproteobacteria</taxon>
        <taxon>Enterobacterales</taxon>
        <taxon>Enterobacteriaceae</taxon>
        <taxon>Klebsiella/Raoultella group</taxon>
        <taxon>Klebsiella</taxon>
        <taxon>Klebsiella pneumoniae complex</taxon>
    </lineage>
</organism>
<dbReference type="Gene3D" id="3.40.1190.20">
    <property type="match status" value="1"/>
</dbReference>
<name>A0A2G5ARV9_KLEVA</name>
<evidence type="ECO:0000313" key="6">
    <source>
        <dbReference type="EMBL" id="QNP26638.1"/>
    </source>
</evidence>